<feature type="compositionally biased region" description="Polar residues" evidence="1">
    <location>
        <begin position="40"/>
        <end position="50"/>
    </location>
</feature>
<dbReference type="EMBL" id="CAJVQB010145449">
    <property type="protein sequence ID" value="CAG8855056.1"/>
    <property type="molecule type" value="Genomic_DNA"/>
</dbReference>
<feature type="non-terminal residue" evidence="2">
    <location>
        <position position="85"/>
    </location>
</feature>
<sequence>IRSGNVRRLSRTRSASMSPQELSEPSSGSIPEVTSERRSSPSQRSATSVNPPRVVENFEDILGSDQQYHQLPKRLTCNAHSPSHK</sequence>
<proteinExistence type="predicted"/>
<comment type="caution">
    <text evidence="2">The sequence shown here is derived from an EMBL/GenBank/DDBJ whole genome shotgun (WGS) entry which is preliminary data.</text>
</comment>
<name>A0ABN7XL41_GIGMA</name>
<accession>A0ABN7XL41</accession>
<organism evidence="2 3">
    <name type="scientific">Gigaspora margarita</name>
    <dbReference type="NCBI Taxonomy" id="4874"/>
    <lineage>
        <taxon>Eukaryota</taxon>
        <taxon>Fungi</taxon>
        <taxon>Fungi incertae sedis</taxon>
        <taxon>Mucoromycota</taxon>
        <taxon>Glomeromycotina</taxon>
        <taxon>Glomeromycetes</taxon>
        <taxon>Diversisporales</taxon>
        <taxon>Gigasporaceae</taxon>
        <taxon>Gigaspora</taxon>
    </lineage>
</organism>
<dbReference type="Proteomes" id="UP000789901">
    <property type="component" value="Unassembled WGS sequence"/>
</dbReference>
<reference evidence="2 3" key="1">
    <citation type="submission" date="2021-06" db="EMBL/GenBank/DDBJ databases">
        <authorList>
            <person name="Kallberg Y."/>
            <person name="Tangrot J."/>
            <person name="Rosling A."/>
        </authorList>
    </citation>
    <scope>NUCLEOTIDE SEQUENCE [LARGE SCALE GENOMIC DNA]</scope>
    <source>
        <strain evidence="2 3">120-4 pot B 10/14</strain>
    </source>
</reference>
<evidence type="ECO:0000313" key="2">
    <source>
        <dbReference type="EMBL" id="CAG8855056.1"/>
    </source>
</evidence>
<evidence type="ECO:0000256" key="1">
    <source>
        <dbReference type="SAM" id="MobiDB-lite"/>
    </source>
</evidence>
<keyword evidence="3" id="KW-1185">Reference proteome</keyword>
<evidence type="ECO:0000313" key="3">
    <source>
        <dbReference type="Proteomes" id="UP000789901"/>
    </source>
</evidence>
<feature type="non-terminal residue" evidence="2">
    <location>
        <position position="1"/>
    </location>
</feature>
<feature type="region of interest" description="Disordered" evidence="1">
    <location>
        <begin position="1"/>
        <end position="53"/>
    </location>
</feature>
<feature type="compositionally biased region" description="Polar residues" evidence="1">
    <location>
        <begin position="12"/>
        <end position="29"/>
    </location>
</feature>
<protein>
    <submittedName>
        <fullName evidence="2">18908_t:CDS:1</fullName>
    </submittedName>
</protein>
<gene>
    <name evidence="2" type="ORF">GMARGA_LOCUS43877</name>
</gene>